<dbReference type="AlphaFoldDB" id="A0A6J7JR78"/>
<dbReference type="EMBL" id="CAFBOU010000014">
    <property type="protein sequence ID" value="CAB4986438.1"/>
    <property type="molecule type" value="Genomic_DNA"/>
</dbReference>
<proteinExistence type="predicted"/>
<organism evidence="2">
    <name type="scientific">freshwater metagenome</name>
    <dbReference type="NCBI Taxonomy" id="449393"/>
    <lineage>
        <taxon>unclassified sequences</taxon>
        <taxon>metagenomes</taxon>
        <taxon>ecological metagenomes</taxon>
    </lineage>
</organism>
<reference evidence="2" key="1">
    <citation type="submission" date="2020-05" db="EMBL/GenBank/DDBJ databases">
        <authorList>
            <person name="Chiriac C."/>
            <person name="Salcher M."/>
            <person name="Ghai R."/>
            <person name="Kavagutti S V."/>
        </authorList>
    </citation>
    <scope>NUCLEOTIDE SEQUENCE</scope>
</reference>
<dbReference type="Pfam" id="PF11248">
    <property type="entry name" value="DUF3046"/>
    <property type="match status" value="1"/>
</dbReference>
<dbReference type="InterPro" id="IPR021408">
    <property type="entry name" value="DUF3046"/>
</dbReference>
<protein>
    <submittedName>
        <fullName evidence="2">Unannotated protein</fullName>
    </submittedName>
</protein>
<sequence length="66" mass="7508">MRISDLRERLTLSFGQEWAPSFAQDIAISELGSRTVDEALKAGLEADEIWRAVCKQCPDETAKYKY</sequence>
<evidence type="ECO:0000313" key="1">
    <source>
        <dbReference type="EMBL" id="CAB4780845.1"/>
    </source>
</evidence>
<dbReference type="EMBL" id="CAFBNK010000028">
    <property type="protein sequence ID" value="CAB4944602.1"/>
    <property type="molecule type" value="Genomic_DNA"/>
</dbReference>
<evidence type="ECO:0000313" key="3">
    <source>
        <dbReference type="EMBL" id="CAB4986438.1"/>
    </source>
</evidence>
<dbReference type="EMBL" id="CAEZZY010000078">
    <property type="protein sequence ID" value="CAB4780845.1"/>
    <property type="molecule type" value="Genomic_DNA"/>
</dbReference>
<gene>
    <name evidence="1" type="ORF">UFOPK2928_00779</name>
    <name evidence="2" type="ORF">UFOPK3786_00262</name>
    <name evidence="3" type="ORF">UFOPK4010_00316</name>
</gene>
<accession>A0A6J7JR78</accession>
<evidence type="ECO:0000313" key="2">
    <source>
        <dbReference type="EMBL" id="CAB4944602.1"/>
    </source>
</evidence>
<name>A0A6J7JR78_9ZZZZ</name>